<protein>
    <submittedName>
        <fullName evidence="1">Uncharacterized protein</fullName>
    </submittedName>
</protein>
<dbReference type="Proteomes" id="UP000499080">
    <property type="component" value="Unassembled WGS sequence"/>
</dbReference>
<accession>A0A4Y2JM24</accession>
<keyword evidence="3" id="KW-1185">Reference proteome</keyword>
<comment type="caution">
    <text evidence="1">The sequence shown here is derived from an EMBL/GenBank/DDBJ whole genome shotgun (WGS) entry which is preliminary data.</text>
</comment>
<name>A0A4Y2JM24_ARAVE</name>
<dbReference type="EMBL" id="BGPR01111096">
    <property type="protein sequence ID" value="GBM91096.1"/>
    <property type="molecule type" value="Genomic_DNA"/>
</dbReference>
<sequence>MVHVKSDVVGQMSSRWCDAEVWRGNVCASSGVVLIISPRFKITRSVPKYPSCCSRKRDVNVTKLKPFPASHKILTRQGNRSAGTYSNSHSAIITP</sequence>
<reference evidence="1 3" key="1">
    <citation type="journal article" date="2019" name="Sci. Rep.">
        <title>Orb-weaving spider Araneus ventricosus genome elucidates the spidroin gene catalogue.</title>
        <authorList>
            <person name="Kono N."/>
            <person name="Nakamura H."/>
            <person name="Ohtoshi R."/>
            <person name="Moran D.A.P."/>
            <person name="Shinohara A."/>
            <person name="Yoshida Y."/>
            <person name="Fujiwara M."/>
            <person name="Mori M."/>
            <person name="Tomita M."/>
            <person name="Arakawa K."/>
        </authorList>
    </citation>
    <scope>NUCLEOTIDE SEQUENCE [LARGE SCALE GENOMIC DNA]</scope>
</reference>
<dbReference type="EMBL" id="BGPR01111095">
    <property type="protein sequence ID" value="GBM91090.1"/>
    <property type="molecule type" value="Genomic_DNA"/>
</dbReference>
<evidence type="ECO:0000313" key="3">
    <source>
        <dbReference type="Proteomes" id="UP000499080"/>
    </source>
</evidence>
<evidence type="ECO:0000313" key="2">
    <source>
        <dbReference type="EMBL" id="GBM91096.1"/>
    </source>
</evidence>
<dbReference type="AlphaFoldDB" id="A0A4Y2JM24"/>
<gene>
    <name evidence="2" type="ORF">AVEN_110575_1</name>
    <name evidence="1" type="ORF">AVEN_76288_1</name>
</gene>
<evidence type="ECO:0000313" key="1">
    <source>
        <dbReference type="EMBL" id="GBM91090.1"/>
    </source>
</evidence>
<organism evidence="1 3">
    <name type="scientific">Araneus ventricosus</name>
    <name type="common">Orbweaver spider</name>
    <name type="synonym">Epeira ventricosa</name>
    <dbReference type="NCBI Taxonomy" id="182803"/>
    <lineage>
        <taxon>Eukaryota</taxon>
        <taxon>Metazoa</taxon>
        <taxon>Ecdysozoa</taxon>
        <taxon>Arthropoda</taxon>
        <taxon>Chelicerata</taxon>
        <taxon>Arachnida</taxon>
        <taxon>Araneae</taxon>
        <taxon>Araneomorphae</taxon>
        <taxon>Entelegynae</taxon>
        <taxon>Araneoidea</taxon>
        <taxon>Araneidae</taxon>
        <taxon>Araneus</taxon>
    </lineage>
</organism>
<proteinExistence type="predicted"/>